<comment type="caution">
    <text evidence="1">The sequence shown here is derived from an EMBL/GenBank/DDBJ whole genome shotgun (WGS) entry which is preliminary data.</text>
</comment>
<evidence type="ECO:0000313" key="1">
    <source>
        <dbReference type="EMBL" id="MCK1789746.1"/>
    </source>
</evidence>
<reference evidence="1 2" key="1">
    <citation type="submission" date="2022-02" db="EMBL/GenBank/DDBJ databases">
        <title>Comparative genomics of the first Antarctic Pseudomonas spp. capable of biotransforming 2,4,6-Trinitrotoluene.</title>
        <authorList>
            <person name="Cabrera M.A."/>
            <person name="Marquez S.L."/>
            <person name="Perez-Donoso J.M."/>
        </authorList>
    </citation>
    <scope>NUCLEOTIDE SEQUENCE [LARGE SCALE GENOMIC DNA]</scope>
    <source>
        <strain evidence="1 2">TNT19</strain>
    </source>
</reference>
<accession>A0ABT0EW83</accession>
<organism evidence="1 2">
    <name type="scientific">Pseudomonas violetae</name>
    <dbReference type="NCBI Taxonomy" id="2915813"/>
    <lineage>
        <taxon>Bacteria</taxon>
        <taxon>Pseudomonadati</taxon>
        <taxon>Pseudomonadota</taxon>
        <taxon>Gammaproteobacteria</taxon>
        <taxon>Pseudomonadales</taxon>
        <taxon>Pseudomonadaceae</taxon>
        <taxon>Pseudomonas</taxon>
    </lineage>
</organism>
<keyword evidence="2" id="KW-1185">Reference proteome</keyword>
<dbReference type="Proteomes" id="UP001299876">
    <property type="component" value="Unassembled WGS sequence"/>
</dbReference>
<dbReference type="RefSeq" id="WP_247289230.1">
    <property type="nucleotide sequence ID" value="NZ_JAKNRW010000003.1"/>
</dbReference>
<evidence type="ECO:0000313" key="2">
    <source>
        <dbReference type="Proteomes" id="UP001299876"/>
    </source>
</evidence>
<sequence>MTNIDHFRTSFERAVARSKINKTTQRLEREVQLEKDGDNQVTSKSKFNTFKLSEEQYRASIIARAIVHINKHKGVI</sequence>
<gene>
    <name evidence="1" type="ORF">L9059_06010</name>
</gene>
<dbReference type="EMBL" id="JAKNRW010000003">
    <property type="protein sequence ID" value="MCK1789746.1"/>
    <property type="molecule type" value="Genomic_DNA"/>
</dbReference>
<proteinExistence type="predicted"/>
<protein>
    <submittedName>
        <fullName evidence="1">Uncharacterized protein</fullName>
    </submittedName>
</protein>
<name>A0ABT0EW83_9PSED</name>